<reference evidence="1 3" key="1">
    <citation type="journal article" date="2015" name="Int. J. Syst. Evol. Microbiol.">
        <title>Exiguobacterium enclense sp. nov., isolated from sediment.</title>
        <authorList>
            <person name="Dastager S.G."/>
            <person name="Mawlankar R."/>
            <person name="Sonalkar V.V."/>
            <person name="Thorat M.N."/>
            <person name="Mual P."/>
            <person name="Verma A."/>
            <person name="Krishnamurthi S."/>
            <person name="Tang S.K."/>
            <person name="Li W.J."/>
        </authorList>
    </citation>
    <scope>NUCLEOTIDE SEQUENCE [LARGE SCALE GENOMIC DNA]</scope>
    <source>
        <strain evidence="1 3">NIO-1109</strain>
    </source>
</reference>
<gene>
    <name evidence="1" type="ORF">AS033_12535</name>
    <name evidence="2" type="ORF">RSA11_13305</name>
</gene>
<dbReference type="Proteomes" id="UP000053797">
    <property type="component" value="Unassembled WGS sequence"/>
</dbReference>
<sequence>MKTETKERLQQAASQMKQEPLAETVAFMADFHGKVAAWLPGESVDFVHDFVTAPEADLIAPIEGDALRTKDNFEFFMRKKQTRKKLGELLTLWKSARTTETLSQIDAIGLKKWLARNEFRSEDKPWDYLNRLHVLLFLDLMTTIIDDHRLTSLHEQLVGTTPVPTSFVRRQGDVRQVIETFAEETNFTQVDVVKASLVRYL</sequence>
<name>A0A0V8GE52_9BACL</name>
<evidence type="ECO:0000313" key="1">
    <source>
        <dbReference type="EMBL" id="KSU48442.1"/>
    </source>
</evidence>
<evidence type="ECO:0000313" key="2">
    <source>
        <dbReference type="EMBL" id="KTR25862.1"/>
    </source>
</evidence>
<dbReference type="Proteomes" id="UP000072605">
    <property type="component" value="Unassembled WGS sequence"/>
</dbReference>
<reference evidence="2 4" key="2">
    <citation type="journal article" date="2016" name="Front. Microbiol.">
        <title>Genomic Resource of Rice Seed Associated Bacteria.</title>
        <authorList>
            <person name="Midha S."/>
            <person name="Bansal K."/>
            <person name="Sharma S."/>
            <person name="Kumar N."/>
            <person name="Patil P.P."/>
            <person name="Chaudhry V."/>
            <person name="Patil P.B."/>
        </authorList>
    </citation>
    <scope>NUCLEOTIDE SEQUENCE [LARGE SCALE GENOMIC DNA]</scope>
    <source>
        <strain evidence="2 4">RSA11</strain>
    </source>
</reference>
<evidence type="ECO:0000313" key="3">
    <source>
        <dbReference type="Proteomes" id="UP000053797"/>
    </source>
</evidence>
<dbReference type="EMBL" id="LNQL01000004">
    <property type="protein sequence ID" value="KSU48442.1"/>
    <property type="molecule type" value="Genomic_DNA"/>
</dbReference>
<dbReference type="EMBL" id="LDQV01000030">
    <property type="protein sequence ID" value="KTR25862.1"/>
    <property type="molecule type" value="Genomic_DNA"/>
</dbReference>
<evidence type="ECO:0000313" key="4">
    <source>
        <dbReference type="Proteomes" id="UP000072605"/>
    </source>
</evidence>
<dbReference type="OrthoDB" id="2354410at2"/>
<dbReference type="AlphaFoldDB" id="A0A0V8GE52"/>
<dbReference type="GeneID" id="90838120"/>
<dbReference type="RefSeq" id="WP_050678446.1">
    <property type="nucleotide sequence ID" value="NZ_FMYN01000004.1"/>
</dbReference>
<organism evidence="1 3">
    <name type="scientific">Exiguobacterium indicum</name>
    <dbReference type="NCBI Taxonomy" id="296995"/>
    <lineage>
        <taxon>Bacteria</taxon>
        <taxon>Bacillati</taxon>
        <taxon>Bacillota</taxon>
        <taxon>Bacilli</taxon>
        <taxon>Bacillales</taxon>
        <taxon>Bacillales Family XII. Incertae Sedis</taxon>
        <taxon>Exiguobacterium</taxon>
    </lineage>
</organism>
<protein>
    <submittedName>
        <fullName evidence="1">Uncharacterized protein</fullName>
    </submittedName>
</protein>
<proteinExistence type="predicted"/>
<accession>A0A0V8GE52</accession>
<comment type="caution">
    <text evidence="1">The sequence shown here is derived from an EMBL/GenBank/DDBJ whole genome shotgun (WGS) entry which is preliminary data.</text>
</comment>